<evidence type="ECO:0000313" key="2">
    <source>
        <dbReference type="EMBL" id="CAB4647516.1"/>
    </source>
</evidence>
<protein>
    <submittedName>
        <fullName evidence="1">Unannotated protein</fullName>
    </submittedName>
</protein>
<organism evidence="1">
    <name type="scientific">freshwater metagenome</name>
    <dbReference type="NCBI Taxonomy" id="449393"/>
    <lineage>
        <taxon>unclassified sequences</taxon>
        <taxon>metagenomes</taxon>
        <taxon>ecological metagenomes</taxon>
    </lineage>
</organism>
<dbReference type="InterPro" id="IPR006311">
    <property type="entry name" value="TAT_signal"/>
</dbReference>
<dbReference type="Pfam" id="PF13668">
    <property type="entry name" value="Ferritin_2"/>
    <property type="match status" value="1"/>
</dbReference>
<evidence type="ECO:0000313" key="1">
    <source>
        <dbReference type="EMBL" id="CAB4561320.1"/>
    </source>
</evidence>
<dbReference type="PROSITE" id="PS51318">
    <property type="entry name" value="TAT"/>
    <property type="match status" value="1"/>
</dbReference>
<accession>A0A6J6DBE6</accession>
<sequence>MEQIQSQSPDTPAASRRQLIASLIAGGAIVAASPVFARGASAATSDIPKNDERDNPTLNAALERESRMVATYALAVAATTNQDDKAALLLIHDNHVAYVDALRGYLATEAQAPSSQPLASPSGSFSSVASLLSGLEDETATIHTNSIAGLVGINAASLIASIITVEARQSAALALVSGVSPQAAARV</sequence>
<dbReference type="InterPro" id="IPR009078">
    <property type="entry name" value="Ferritin-like_SF"/>
</dbReference>
<name>A0A6J6DBE6_9ZZZZ</name>
<dbReference type="AlphaFoldDB" id="A0A6J6DBE6"/>
<dbReference type="SUPFAM" id="SSF47240">
    <property type="entry name" value="Ferritin-like"/>
    <property type="match status" value="1"/>
</dbReference>
<dbReference type="EMBL" id="CAEZWE010000015">
    <property type="protein sequence ID" value="CAB4647516.1"/>
    <property type="molecule type" value="Genomic_DNA"/>
</dbReference>
<reference evidence="1" key="1">
    <citation type="submission" date="2020-05" db="EMBL/GenBank/DDBJ databases">
        <authorList>
            <person name="Chiriac C."/>
            <person name="Salcher M."/>
            <person name="Ghai R."/>
            <person name="Kavagutti S V."/>
        </authorList>
    </citation>
    <scope>NUCLEOTIDE SEQUENCE</scope>
</reference>
<dbReference type="EMBL" id="CAEZTC010000097">
    <property type="protein sequence ID" value="CAB4561320.1"/>
    <property type="molecule type" value="Genomic_DNA"/>
</dbReference>
<gene>
    <name evidence="1" type="ORF">UFOPK1572_00856</name>
    <name evidence="2" type="ORF">UFOPK2169_00539</name>
</gene>
<proteinExistence type="predicted"/>